<proteinExistence type="predicted"/>
<evidence type="ECO:0000256" key="1">
    <source>
        <dbReference type="SAM" id="MobiDB-lite"/>
    </source>
</evidence>
<organism evidence="2 3">
    <name type="scientific">Mycena rosella</name>
    <name type="common">Pink bonnet</name>
    <name type="synonym">Agaricus rosellus</name>
    <dbReference type="NCBI Taxonomy" id="1033263"/>
    <lineage>
        <taxon>Eukaryota</taxon>
        <taxon>Fungi</taxon>
        <taxon>Dikarya</taxon>
        <taxon>Basidiomycota</taxon>
        <taxon>Agaricomycotina</taxon>
        <taxon>Agaricomycetes</taxon>
        <taxon>Agaricomycetidae</taxon>
        <taxon>Agaricales</taxon>
        <taxon>Marasmiineae</taxon>
        <taxon>Mycenaceae</taxon>
        <taxon>Mycena</taxon>
    </lineage>
</organism>
<dbReference type="Proteomes" id="UP001221757">
    <property type="component" value="Unassembled WGS sequence"/>
</dbReference>
<dbReference type="EMBL" id="JARKIE010000322">
    <property type="protein sequence ID" value="KAJ7654317.1"/>
    <property type="molecule type" value="Genomic_DNA"/>
</dbReference>
<keyword evidence="3" id="KW-1185">Reference proteome</keyword>
<evidence type="ECO:0000313" key="2">
    <source>
        <dbReference type="EMBL" id="KAJ7654317.1"/>
    </source>
</evidence>
<evidence type="ECO:0000313" key="3">
    <source>
        <dbReference type="Proteomes" id="UP001221757"/>
    </source>
</evidence>
<sequence>MSTKWPLEHQDSSSYFSGSLLAVSKILRLQQSHLAHGSVFFLQLGACPLFSQLISDCQMPPDILTDGLNCSSTFNAILRANFLYRPQQLLCTRKPFGFLAIDVSLRYWDTVTRVAGTRSRCPMDPLIRCMQFATVVYLNHRQTFEAVARPLPLSKGPTPSPDSDRAADRPVYGDGAEPYRNPYRNQNLRSSDGTCSDGVKLQVSAAEGNGISTTGENALDSDRRAYESWKEKYVLSLTRNLGTLGTWALAKYMHE</sequence>
<comment type="caution">
    <text evidence="2">The sequence shown here is derived from an EMBL/GenBank/DDBJ whole genome shotgun (WGS) entry which is preliminary data.</text>
</comment>
<feature type="region of interest" description="Disordered" evidence="1">
    <location>
        <begin position="150"/>
        <end position="195"/>
    </location>
</feature>
<name>A0AAD7CN52_MYCRO</name>
<accession>A0AAD7CN52</accession>
<protein>
    <submittedName>
        <fullName evidence="2">Uncharacterized protein</fullName>
    </submittedName>
</protein>
<dbReference type="AlphaFoldDB" id="A0AAD7CN52"/>
<reference evidence="2" key="1">
    <citation type="submission" date="2023-03" db="EMBL/GenBank/DDBJ databases">
        <title>Massive genome expansion in bonnet fungi (Mycena s.s.) driven by repeated elements and novel gene families across ecological guilds.</title>
        <authorList>
            <consortium name="Lawrence Berkeley National Laboratory"/>
            <person name="Harder C.B."/>
            <person name="Miyauchi S."/>
            <person name="Viragh M."/>
            <person name="Kuo A."/>
            <person name="Thoen E."/>
            <person name="Andreopoulos B."/>
            <person name="Lu D."/>
            <person name="Skrede I."/>
            <person name="Drula E."/>
            <person name="Henrissat B."/>
            <person name="Morin E."/>
            <person name="Kohler A."/>
            <person name="Barry K."/>
            <person name="LaButti K."/>
            <person name="Morin E."/>
            <person name="Salamov A."/>
            <person name="Lipzen A."/>
            <person name="Mereny Z."/>
            <person name="Hegedus B."/>
            <person name="Baldrian P."/>
            <person name="Stursova M."/>
            <person name="Weitz H."/>
            <person name="Taylor A."/>
            <person name="Grigoriev I.V."/>
            <person name="Nagy L.G."/>
            <person name="Martin F."/>
            <person name="Kauserud H."/>
        </authorList>
    </citation>
    <scope>NUCLEOTIDE SEQUENCE</scope>
    <source>
        <strain evidence="2">CBHHK067</strain>
    </source>
</reference>
<gene>
    <name evidence="2" type="ORF">B0H17DRAFT_1186195</name>
</gene>
<feature type="compositionally biased region" description="Polar residues" evidence="1">
    <location>
        <begin position="183"/>
        <end position="194"/>
    </location>
</feature>